<comment type="caution">
    <text evidence="1">The sequence shown here is derived from an EMBL/GenBank/DDBJ whole genome shotgun (WGS) entry which is preliminary data.</text>
</comment>
<proteinExistence type="predicted"/>
<reference evidence="1 2" key="1">
    <citation type="submission" date="2016-02" db="EMBL/GenBank/DDBJ databases">
        <title>Biosynthesis of antibiotic leucinostatins and their inhibition on Phytophthora in bio-control Purpureocillium lilacinum.</title>
        <authorList>
            <person name="Wang G."/>
            <person name="Liu Z."/>
            <person name="Lin R."/>
            <person name="Li E."/>
            <person name="Mao Z."/>
            <person name="Ling J."/>
            <person name="Yin W."/>
            <person name="Xie B."/>
        </authorList>
    </citation>
    <scope>NUCLEOTIDE SEQUENCE [LARGE SCALE GENOMIC DNA]</scope>
    <source>
        <strain evidence="1">PLFJ-1</strain>
    </source>
</reference>
<evidence type="ECO:0000313" key="1">
    <source>
        <dbReference type="EMBL" id="OAQ89120.1"/>
    </source>
</evidence>
<protein>
    <submittedName>
        <fullName evidence="1">Uncharacterized protein</fullName>
    </submittedName>
</protein>
<dbReference type="EMBL" id="LSBI01000005">
    <property type="protein sequence ID" value="OAQ89120.1"/>
    <property type="molecule type" value="Genomic_DNA"/>
</dbReference>
<gene>
    <name evidence="1" type="ORF">VFPFJ_05529</name>
</gene>
<evidence type="ECO:0000313" key="2">
    <source>
        <dbReference type="Proteomes" id="UP000078340"/>
    </source>
</evidence>
<dbReference type="AlphaFoldDB" id="A0A179HI27"/>
<organism evidence="1 2">
    <name type="scientific">Purpureocillium lilacinum</name>
    <name type="common">Paecilomyces lilacinus</name>
    <dbReference type="NCBI Taxonomy" id="33203"/>
    <lineage>
        <taxon>Eukaryota</taxon>
        <taxon>Fungi</taxon>
        <taxon>Dikarya</taxon>
        <taxon>Ascomycota</taxon>
        <taxon>Pezizomycotina</taxon>
        <taxon>Sordariomycetes</taxon>
        <taxon>Hypocreomycetidae</taxon>
        <taxon>Hypocreales</taxon>
        <taxon>Ophiocordycipitaceae</taxon>
        <taxon>Purpureocillium</taxon>
    </lineage>
</organism>
<name>A0A179HI27_PURLI</name>
<accession>A0A179HI27</accession>
<dbReference type="Proteomes" id="UP000078340">
    <property type="component" value="Unassembled WGS sequence"/>
</dbReference>
<sequence>MGVRGELCWCALVLGRGQRTADRRSTTASVEAQGEDGGLVQARYLLEYSVRMLDGDEESRATRKPRLVPVNR</sequence>